<feature type="compositionally biased region" description="Low complexity" evidence="6">
    <location>
        <begin position="1232"/>
        <end position="1251"/>
    </location>
</feature>
<dbReference type="FunFam" id="3.30.200.20:FF:000216">
    <property type="entry name" value="Putative serine/threonine-protein kinase dyrk2"/>
    <property type="match status" value="1"/>
</dbReference>
<feature type="region of interest" description="Disordered" evidence="6">
    <location>
        <begin position="1534"/>
        <end position="1561"/>
    </location>
</feature>
<proteinExistence type="predicted"/>
<feature type="region of interest" description="Disordered" evidence="6">
    <location>
        <begin position="640"/>
        <end position="750"/>
    </location>
</feature>
<feature type="region of interest" description="Disordered" evidence="6">
    <location>
        <begin position="133"/>
        <end position="182"/>
    </location>
</feature>
<evidence type="ECO:0000259" key="7">
    <source>
        <dbReference type="SMART" id="SM00220"/>
    </source>
</evidence>
<dbReference type="SUPFAM" id="SSF56112">
    <property type="entry name" value="Protein kinase-like (PK-like)"/>
    <property type="match status" value="1"/>
</dbReference>
<feature type="region of interest" description="Disordered" evidence="6">
    <location>
        <begin position="1638"/>
        <end position="1673"/>
    </location>
</feature>
<feature type="compositionally biased region" description="Basic and acidic residues" evidence="6">
    <location>
        <begin position="1650"/>
        <end position="1659"/>
    </location>
</feature>
<keyword evidence="5" id="KW-0067">ATP-binding</keyword>
<keyword evidence="1" id="KW-0723">Serine/threonine-protein kinase</keyword>
<feature type="compositionally biased region" description="Polar residues" evidence="6">
    <location>
        <begin position="158"/>
        <end position="170"/>
    </location>
</feature>
<sequence>MADSKVDGILEFLRRNNFSKAEAALKSEIDKRPDLNGFMQDLNLKDKDLGSELLEKVNAVGNHGRSSSTSDEVSKEKHIVKEMESLTERNGSNNKWEITSFDEEHNNEQSGSENKKFMFSNGSEDNLLDLYTWRFDPSNDPSDNDDNIKTENVKEHQISSQSKIHLSEASNTERSHRNVEKETKVSLLGPVNNSKVKLVPNIEPKELIFQHSKGNDVSRDDFVENPWSRNYEFSSVKTVFPFPEGDASTSYNHINNNYNNNNTNNNNNNNNNNKNNNNTTRVSEKEGKQKTDNIRAAIKEQENEVLRALYFGKPSGNNEPQALLSLPVVSENLKEGFPRLPHVKLKSTEKLSSLTRDEKHEHSGLGQNLTADDSYFLGSFLDVPVDQEITSSGLKRPTGGSWRSISHGITEDTSDHVSGFATYGDGLSGSMDYPHEYWDSDEYDDDNDVGYMRQPIEDETWFLAHEIDYQSDNEKVTLPVPDPQARIPNKTEEDNQSFTGDDSYLSGDQYFHSKIIGPVINSDEHNKPVQYDSELLDEEELSLIRTDPAWQGFVRPTNELVEFDEPKIVNVDGGACLPELKIDDGQHGSVRSIGVGISCGVADFDSEGDTEYFHDNDDTIPRHGPDKRSLYQSIREEKKTAITTNSNELTKDVNDCGFSFPPPRDGQVNKSLQLKSKSNNKNSITGDGNDELIPPWRRKSNDSSTGKSSREEEEEDETDIAGETSGPTMPSNHGLSGRAHEEENEKVAGSIEEDPGALLEDEEVVALQEQVKQIKVQEEEYETFNLKIIHRKNRTGFEEDKNFNVVLNSVIAGRYHVSEYLGSAAFSKAIQAHDLHTGMDVCVKIIKNNKDFFDQSLDEIKLLKFVNKHDPGDKYHLLRLYDYFYYREHLLIVCELLKANLYEFHKFNRESGGEVYFTMPRLQLDKNSKRVLINLLNDAANKAFDAHANILGTQYSATYSPWSMPRDGLNLQQPFSLRNAPTDGEFLTGQEIIGEPTDQSDLSGELSTRLKRCRVCRKPKVKQLTKEISFGGTKGLTSINRLQNQNHKRSWEVQNDPNITDQEDHISSEASTKILQIESCISSLQVAAKHPSFFKNVSRNNEPKRTGYLSADRGDPNRSTSQIMIQQIEEPVVNKIEMSNQIKNQYDYIPEEDYYPPHSEDISSKGITKKGDQKEPKKRNETKMNAVSSRDKRGDISSSSETLESNSRPVVPKKGDPKELKRKSESKMNAVSSEDQSPSMSRSSSNESSGSRPVRKSGHQKGHQKEPKRKSKGKGSSQDQSTDMSSSSSESSGSEMVVPKKGHQKVNQKEPKRKMASIQDQSSDMSSNSSESSGSSVVPKKGQQKFNQKEPKRKMASIRDQSSDMSSSSSESSGSSSRINDQSPDIGSGSSQSSWSSSRTGSSEEGNQNELWNGQSKALNKLKDKFSIIFQQHHHHHHHHHPEKDLKRKSLVIWKEAKKVIGQGRKAVKKIEAHGEKAVKKINARNRRKKAEKLMMEAHSHGEHPEAHSHGEHEVKMFEGPPHGHGEQALKMLEGPPHGHGPREHEVKLLEGPPHSQGGYREHEVKRLEGPPHSQGGYREHEVKRLEGPPQSHGHGGEHHEVKLLEGPPHSHGHEEHHEVKLLEYPSHGHIGEQHHGVKLLEGPPHSHGHGGEHHEVKMIEGPPHSHGHGEHEVKKIDYSKALVVHKGGGEKEKKKGSKLPLLGALLKKSPNSTKTSKSKSAGTSSSSSSGGQKHSGTSVWAGTSSSSSGGQKHSGTSVYGKKGMKMQWWQTLRQQRKAKRTEKLLGKIDLKLSKTMI</sequence>
<dbReference type="Gene3D" id="3.30.200.20">
    <property type="entry name" value="Phosphorylase Kinase, domain 1"/>
    <property type="match status" value="1"/>
</dbReference>
<keyword evidence="9" id="KW-1185">Reference proteome</keyword>
<feature type="domain" description="Protein kinase" evidence="7">
    <location>
        <begin position="815"/>
        <end position="1093"/>
    </location>
</feature>
<dbReference type="Proteomes" id="UP001408789">
    <property type="component" value="Unassembled WGS sequence"/>
</dbReference>
<feature type="region of interest" description="Disordered" evidence="6">
    <location>
        <begin position="1585"/>
        <end position="1617"/>
    </location>
</feature>
<feature type="region of interest" description="Disordered" evidence="6">
    <location>
        <begin position="1151"/>
        <end position="1410"/>
    </location>
</feature>
<evidence type="ECO:0000256" key="1">
    <source>
        <dbReference type="ARBA" id="ARBA00022527"/>
    </source>
</evidence>
<dbReference type="InterPro" id="IPR000719">
    <property type="entry name" value="Prot_kinase_dom"/>
</dbReference>
<feature type="compositionally biased region" description="Basic and acidic residues" evidence="6">
    <location>
        <begin position="1595"/>
        <end position="1604"/>
    </location>
</feature>
<feature type="compositionally biased region" description="Acidic residues" evidence="6">
    <location>
        <begin position="711"/>
        <end position="720"/>
    </location>
</feature>
<reference evidence="8 9" key="1">
    <citation type="submission" date="2024-04" db="EMBL/GenBank/DDBJ databases">
        <title>The reference genome of an endangered Asteraceae, Deinandra increscens subsp. villosa, native to the Central Coast of California.</title>
        <authorList>
            <person name="Guilliams M."/>
            <person name="Hasenstab-Lehman K."/>
            <person name="Meyer R."/>
            <person name="Mcevoy S."/>
        </authorList>
    </citation>
    <scope>NUCLEOTIDE SEQUENCE [LARGE SCALE GENOMIC DNA]</scope>
    <source>
        <tissue evidence="8">Leaf</tissue>
    </source>
</reference>
<feature type="region of interest" description="Disordered" evidence="6">
    <location>
        <begin position="1096"/>
        <end position="1118"/>
    </location>
</feature>
<feature type="compositionally biased region" description="Polar residues" evidence="6">
    <location>
        <begin position="725"/>
        <end position="734"/>
    </location>
</feature>
<dbReference type="SMART" id="SM00220">
    <property type="entry name" value="S_TKc"/>
    <property type="match status" value="1"/>
</dbReference>
<evidence type="ECO:0000256" key="2">
    <source>
        <dbReference type="ARBA" id="ARBA00022679"/>
    </source>
</evidence>
<keyword evidence="3" id="KW-0547">Nucleotide-binding</keyword>
<feature type="compositionally biased region" description="Basic residues" evidence="6">
    <location>
        <begin position="1253"/>
        <end position="1273"/>
    </location>
</feature>
<dbReference type="InterPro" id="IPR011009">
    <property type="entry name" value="Kinase-like_dom_sf"/>
</dbReference>
<feature type="compositionally biased region" description="Low complexity" evidence="6">
    <location>
        <begin position="255"/>
        <end position="280"/>
    </location>
</feature>
<evidence type="ECO:0000256" key="5">
    <source>
        <dbReference type="ARBA" id="ARBA00022840"/>
    </source>
</evidence>
<comment type="caution">
    <text evidence="8">The sequence shown here is derived from an EMBL/GenBank/DDBJ whole genome shotgun (WGS) entry which is preliminary data.</text>
</comment>
<feature type="compositionally biased region" description="Basic residues" evidence="6">
    <location>
        <begin position="1300"/>
        <end position="1315"/>
    </location>
</feature>
<dbReference type="GO" id="GO:0005524">
    <property type="term" value="F:ATP binding"/>
    <property type="evidence" value="ECO:0007669"/>
    <property type="project" value="UniProtKB-KW"/>
</dbReference>
<dbReference type="GO" id="GO:0004674">
    <property type="term" value="F:protein serine/threonine kinase activity"/>
    <property type="evidence" value="ECO:0007669"/>
    <property type="project" value="UniProtKB-KW"/>
</dbReference>
<evidence type="ECO:0000256" key="3">
    <source>
        <dbReference type="ARBA" id="ARBA00022741"/>
    </source>
</evidence>
<feature type="compositionally biased region" description="Basic and acidic residues" evidence="6">
    <location>
        <begin position="1213"/>
        <end position="1226"/>
    </location>
</feature>
<evidence type="ECO:0000313" key="9">
    <source>
        <dbReference type="Proteomes" id="UP001408789"/>
    </source>
</evidence>
<feature type="compositionally biased region" description="Low complexity" evidence="6">
    <location>
        <begin position="669"/>
        <end position="683"/>
    </location>
</feature>
<name>A0AAP0D0D1_9ASTR</name>
<feature type="region of interest" description="Disordered" evidence="6">
    <location>
        <begin position="251"/>
        <end position="291"/>
    </location>
</feature>
<keyword evidence="2" id="KW-0808">Transferase</keyword>
<feature type="compositionally biased region" description="Low complexity" evidence="6">
    <location>
        <begin position="1699"/>
        <end position="1758"/>
    </location>
</feature>
<protein>
    <recommendedName>
        <fullName evidence="7">Protein kinase domain-containing protein</fullName>
    </recommendedName>
</protein>
<feature type="compositionally biased region" description="Basic and acidic residues" evidence="6">
    <location>
        <begin position="146"/>
        <end position="157"/>
    </location>
</feature>
<dbReference type="PANTHER" id="PTHR24058:SF124">
    <property type="entry name" value="PROTEIN KINASE SUPERFAMILY PROTEIN"/>
    <property type="match status" value="1"/>
</dbReference>
<gene>
    <name evidence="8" type="ORF">SSX86_017895</name>
</gene>
<dbReference type="PANTHER" id="PTHR24058">
    <property type="entry name" value="DUAL SPECIFICITY PROTEIN KINASE"/>
    <property type="match status" value="1"/>
</dbReference>
<feature type="region of interest" description="Disordered" evidence="6">
    <location>
        <begin position="1688"/>
        <end position="1764"/>
    </location>
</feature>
<evidence type="ECO:0000256" key="6">
    <source>
        <dbReference type="SAM" id="MobiDB-lite"/>
    </source>
</evidence>
<feature type="compositionally biased region" description="Low complexity" evidence="6">
    <location>
        <begin position="1363"/>
        <end position="1403"/>
    </location>
</feature>
<feature type="compositionally biased region" description="Low complexity" evidence="6">
    <location>
        <begin position="1322"/>
        <end position="1336"/>
    </location>
</feature>
<feature type="compositionally biased region" description="Low complexity" evidence="6">
    <location>
        <begin position="1197"/>
        <end position="1207"/>
    </location>
</feature>
<feature type="compositionally biased region" description="Basic and acidic residues" evidence="6">
    <location>
        <begin position="282"/>
        <end position="291"/>
    </location>
</feature>
<dbReference type="InterPro" id="IPR050494">
    <property type="entry name" value="Ser_Thr_dual-spec_kinase"/>
</dbReference>
<feature type="compositionally biased region" description="Low complexity" evidence="6">
    <location>
        <begin position="1274"/>
        <end position="1296"/>
    </location>
</feature>
<organism evidence="8 9">
    <name type="scientific">Deinandra increscens subsp. villosa</name>
    <dbReference type="NCBI Taxonomy" id="3103831"/>
    <lineage>
        <taxon>Eukaryota</taxon>
        <taxon>Viridiplantae</taxon>
        <taxon>Streptophyta</taxon>
        <taxon>Embryophyta</taxon>
        <taxon>Tracheophyta</taxon>
        <taxon>Spermatophyta</taxon>
        <taxon>Magnoliopsida</taxon>
        <taxon>eudicotyledons</taxon>
        <taxon>Gunneridae</taxon>
        <taxon>Pentapetalae</taxon>
        <taxon>asterids</taxon>
        <taxon>campanulids</taxon>
        <taxon>Asterales</taxon>
        <taxon>Asteraceae</taxon>
        <taxon>Asteroideae</taxon>
        <taxon>Heliantheae alliance</taxon>
        <taxon>Madieae</taxon>
        <taxon>Madiinae</taxon>
        <taxon>Deinandra</taxon>
    </lineage>
</organism>
<accession>A0AAP0D0D1</accession>
<dbReference type="EMBL" id="JBCNJP010000018">
    <property type="protein sequence ID" value="KAK9064023.1"/>
    <property type="molecule type" value="Genomic_DNA"/>
</dbReference>
<evidence type="ECO:0000256" key="4">
    <source>
        <dbReference type="ARBA" id="ARBA00022777"/>
    </source>
</evidence>
<feature type="compositionally biased region" description="Basic and acidic residues" evidence="6">
    <location>
        <begin position="1158"/>
        <end position="1182"/>
    </location>
</feature>
<feature type="compositionally biased region" description="Basic and acidic residues" evidence="6">
    <location>
        <begin position="171"/>
        <end position="182"/>
    </location>
</feature>
<evidence type="ECO:0000313" key="8">
    <source>
        <dbReference type="EMBL" id="KAK9064023.1"/>
    </source>
</evidence>
<feature type="region of interest" description="Disordered" evidence="6">
    <location>
        <begin position="475"/>
        <end position="498"/>
    </location>
</feature>
<keyword evidence="4" id="KW-0418">Kinase</keyword>